<name>A0ABD6X793_PHODM</name>
<feature type="chain" id="PRO_5044799520" evidence="1">
    <location>
        <begin position="23"/>
        <end position="194"/>
    </location>
</feature>
<sequence length="194" mass="21352">MHLKYRLISAAVLGLLSANVAAQQVVELKDGRRVQLNDDFTWQYVQKQQTTTAKPEVLAASAQLAPVTAVPFTNTVVGTQFKLNSSKPILQLSQSGIDAILQPAYYQGNELIIPVGLTNQGTDSVVLVKMNITLADTNGKSLASESVKVWSAIKRMPETYLRAKTQKQGLPIKLKVPSFSNYQIKAEITEVEHW</sequence>
<dbReference type="Proteomes" id="UP000241404">
    <property type="component" value="Unassembled WGS sequence"/>
</dbReference>
<feature type="signal peptide" evidence="1">
    <location>
        <begin position="1"/>
        <end position="22"/>
    </location>
</feature>
<protein>
    <submittedName>
        <fullName evidence="2">DUF3157 domain-containing protein</fullName>
    </submittedName>
</protein>
<dbReference type="InterPro" id="IPR021501">
    <property type="entry name" value="DUF3157"/>
</dbReference>
<gene>
    <name evidence="2" type="ORF">CTM90_00785</name>
</gene>
<proteinExistence type="predicted"/>
<evidence type="ECO:0000313" key="3">
    <source>
        <dbReference type="Proteomes" id="UP000241404"/>
    </source>
</evidence>
<dbReference type="AlphaFoldDB" id="A0ABD6X793"/>
<reference evidence="2 3" key="1">
    <citation type="submission" date="2018-03" db="EMBL/GenBank/DDBJ databases">
        <title>Whole genome sequencing of Histamine producing bacteria.</title>
        <authorList>
            <person name="Butler K."/>
        </authorList>
    </citation>
    <scope>NUCLEOTIDE SEQUENCE [LARGE SCALE GENOMIC DNA]</scope>
    <source>
        <strain evidence="2 3">BT-6</strain>
    </source>
</reference>
<evidence type="ECO:0000313" key="2">
    <source>
        <dbReference type="EMBL" id="PSU18556.1"/>
    </source>
</evidence>
<dbReference type="Pfam" id="PF11355">
    <property type="entry name" value="DUF3157"/>
    <property type="match status" value="1"/>
</dbReference>
<keyword evidence="1" id="KW-0732">Signal</keyword>
<evidence type="ECO:0000256" key="1">
    <source>
        <dbReference type="SAM" id="SignalP"/>
    </source>
</evidence>
<dbReference type="EMBL" id="PYMM01000001">
    <property type="protein sequence ID" value="PSU18556.1"/>
    <property type="molecule type" value="Genomic_DNA"/>
</dbReference>
<dbReference type="RefSeq" id="WP_044179572.1">
    <property type="nucleotide sequence ID" value="NZ_LZFH01000002.1"/>
</dbReference>
<accession>A0ABD6X793</accession>
<comment type="caution">
    <text evidence="2">The sequence shown here is derived from an EMBL/GenBank/DDBJ whole genome shotgun (WGS) entry which is preliminary data.</text>
</comment>
<organism evidence="2 3">
    <name type="scientific">Photobacterium damselae</name>
    <dbReference type="NCBI Taxonomy" id="38293"/>
    <lineage>
        <taxon>Bacteria</taxon>
        <taxon>Pseudomonadati</taxon>
        <taxon>Pseudomonadota</taxon>
        <taxon>Gammaproteobacteria</taxon>
        <taxon>Vibrionales</taxon>
        <taxon>Vibrionaceae</taxon>
        <taxon>Photobacterium</taxon>
    </lineage>
</organism>